<comment type="caution">
    <text evidence="1">The sequence shown here is derived from an EMBL/GenBank/DDBJ whole genome shotgun (WGS) entry which is preliminary data.</text>
</comment>
<protein>
    <submittedName>
        <fullName evidence="1">Uncharacterized protein</fullName>
    </submittedName>
</protein>
<name>A0ACC6KG73_9DEIO</name>
<dbReference type="Proteomes" id="UP001252370">
    <property type="component" value="Unassembled WGS sequence"/>
</dbReference>
<reference evidence="1" key="1">
    <citation type="submission" date="2023-07" db="EMBL/GenBank/DDBJ databases">
        <title>Sorghum-associated microbial communities from plants grown in Nebraska, USA.</title>
        <authorList>
            <person name="Schachtman D."/>
        </authorList>
    </citation>
    <scope>NUCLEOTIDE SEQUENCE</scope>
    <source>
        <strain evidence="1">BE73</strain>
    </source>
</reference>
<accession>A0ACC6KG73</accession>
<keyword evidence="2" id="KW-1185">Reference proteome</keyword>
<organism evidence="1 2">
    <name type="scientific">Deinococcus soli</name>
    <name type="common">ex Cha et al. 2016</name>
    <dbReference type="NCBI Taxonomy" id="1309411"/>
    <lineage>
        <taxon>Bacteria</taxon>
        <taxon>Thermotogati</taxon>
        <taxon>Deinococcota</taxon>
        <taxon>Deinococci</taxon>
        <taxon>Deinococcales</taxon>
        <taxon>Deinococcaceae</taxon>
        <taxon>Deinococcus</taxon>
    </lineage>
</organism>
<dbReference type="EMBL" id="JAVDTP010000004">
    <property type="protein sequence ID" value="MDR6751533.1"/>
    <property type="molecule type" value="Genomic_DNA"/>
</dbReference>
<proteinExistence type="predicted"/>
<evidence type="ECO:0000313" key="2">
    <source>
        <dbReference type="Proteomes" id="UP001252370"/>
    </source>
</evidence>
<sequence>MIATSSFYKAALSVVMVSTSVAHAQAVTTDRIATEIGLATRQVLIYSPWLKNKNVADAVRVAVAERGIRVYILSPQESIWDKASYFGSLALAGARLYTGTIDKGLISNPFLVIDNNRAIIGRQIGLSPNVYDPMLTRLSTNPAEVKRLVTWYAAALNKTNPIDMSAVVARMILDQRK</sequence>
<evidence type="ECO:0000313" key="1">
    <source>
        <dbReference type="EMBL" id="MDR6751533.1"/>
    </source>
</evidence>
<gene>
    <name evidence="1" type="ORF">J2Y01_002000</name>
</gene>